<comment type="caution">
    <text evidence="2">The sequence shown here is derived from an EMBL/GenBank/DDBJ whole genome shotgun (WGS) entry which is preliminary data.</text>
</comment>
<feature type="region of interest" description="Disordered" evidence="1">
    <location>
        <begin position="190"/>
        <end position="276"/>
    </location>
</feature>
<dbReference type="PANTHER" id="PTHR38730:SF1">
    <property type="entry name" value="SLL7028 PROTEIN"/>
    <property type="match status" value="1"/>
</dbReference>
<dbReference type="EMBL" id="QFNY01000100">
    <property type="protein sequence ID" value="PZP00993.1"/>
    <property type="molecule type" value="Genomic_DNA"/>
</dbReference>
<organism evidence="2 3">
    <name type="scientific">Corynebacterium urealyticum</name>
    <dbReference type="NCBI Taxonomy" id="43771"/>
    <lineage>
        <taxon>Bacteria</taxon>
        <taxon>Bacillati</taxon>
        <taxon>Actinomycetota</taxon>
        <taxon>Actinomycetes</taxon>
        <taxon>Mycobacteriales</taxon>
        <taxon>Corynebacteriaceae</taxon>
        <taxon>Corynebacterium</taxon>
    </lineage>
</organism>
<name>A0A2W5B570_9CORY</name>
<reference evidence="2 3" key="1">
    <citation type="submission" date="2017-11" db="EMBL/GenBank/DDBJ databases">
        <title>Infants hospitalized years apart are colonized by the same room-sourced microbial strains.</title>
        <authorList>
            <person name="Brooks B."/>
            <person name="Olm M.R."/>
            <person name="Firek B.A."/>
            <person name="Baker R."/>
            <person name="Thomas B.C."/>
            <person name="Morowitz M.J."/>
            <person name="Banfield J.F."/>
        </authorList>
    </citation>
    <scope>NUCLEOTIDE SEQUENCE [LARGE SCALE GENOMIC DNA]</scope>
    <source>
        <strain evidence="2">S2_012_000_R3_87</strain>
    </source>
</reference>
<gene>
    <name evidence="2" type="ORF">DI609_05255</name>
</gene>
<feature type="compositionally biased region" description="Low complexity" evidence="1">
    <location>
        <begin position="216"/>
        <end position="246"/>
    </location>
</feature>
<dbReference type="Proteomes" id="UP000249451">
    <property type="component" value="Unassembled WGS sequence"/>
</dbReference>
<protein>
    <recommendedName>
        <fullName evidence="4">VWA domain-containing protein</fullName>
    </recommendedName>
</protein>
<feature type="compositionally biased region" description="Low complexity" evidence="1">
    <location>
        <begin position="190"/>
        <end position="209"/>
    </location>
</feature>
<proteinExistence type="predicted"/>
<sequence>MIDNHPRTLSDEQRHLWNKKVMPMLTQSLPWLVRAFNTIEVLDNPGARTIVQVDSRSRVYLNFDRIDPDGELNESEYAARCALTYAVGVWYILYNSARRGAVHSDPTAIDVWNAAATAAARTPIIESVIHDNGRSAGRMINAENLISPEVVSVAALRSIAEELTSTHIEISDNVTIEELYDILFNALPDSNGSSQSNESGSGSNSGGDSQTDDGSGDGSQAGTASGTESGTADGTGHAADAGTATDAPEDDGDDAAETESNPTASNGSTSPYPVGISAADTLDEAAADNAGVQGLTPDEKDELTRNIANDAKSYAAAAGNNLPESVMEWSADTLKDPVIDPMVFFNNTVAGHLDYTRAGTNPTYSRRSRRQSAVSDRVILQGNANVTHDLYVGVDVSGSMTDNDLTLALSAVEQLGTERGFNIFYFTVSTMQHEMRKLAPGETPSFERDCAGTDMRVAFDVFSIYGAKTRMVITDGFTPWPTDSEPGTVTVVAIPTHNEQDFNEIVETVPSFCNPVRLPLEKLNQ</sequence>
<evidence type="ECO:0000256" key="1">
    <source>
        <dbReference type="SAM" id="MobiDB-lite"/>
    </source>
</evidence>
<dbReference type="PANTHER" id="PTHR38730">
    <property type="entry name" value="SLL7028 PROTEIN"/>
    <property type="match status" value="1"/>
</dbReference>
<accession>A0A2W5B570</accession>
<evidence type="ECO:0000313" key="3">
    <source>
        <dbReference type="Proteomes" id="UP000249451"/>
    </source>
</evidence>
<feature type="compositionally biased region" description="Acidic residues" evidence="1">
    <location>
        <begin position="247"/>
        <end position="257"/>
    </location>
</feature>
<dbReference type="AlphaFoldDB" id="A0A2W5B570"/>
<evidence type="ECO:0000313" key="2">
    <source>
        <dbReference type="EMBL" id="PZP00993.1"/>
    </source>
</evidence>
<feature type="compositionally biased region" description="Polar residues" evidence="1">
    <location>
        <begin position="260"/>
        <end position="271"/>
    </location>
</feature>
<evidence type="ECO:0008006" key="4">
    <source>
        <dbReference type="Google" id="ProtNLM"/>
    </source>
</evidence>